<feature type="domain" description="Reverse transcriptase zinc-binding" evidence="1">
    <location>
        <begin position="403"/>
        <end position="466"/>
    </location>
</feature>
<evidence type="ECO:0000259" key="1">
    <source>
        <dbReference type="Pfam" id="PF13966"/>
    </source>
</evidence>
<dbReference type="AlphaFoldDB" id="A0A6L2JC10"/>
<dbReference type="PANTHER" id="PTHR33116:SF79">
    <property type="entry name" value="REVERSE TRANSCRIPTASE DOMAIN, ZINC FINGER, CCHC-TYPE-RELATED"/>
    <property type="match status" value="1"/>
</dbReference>
<dbReference type="GO" id="GO:0003964">
    <property type="term" value="F:RNA-directed DNA polymerase activity"/>
    <property type="evidence" value="ECO:0007669"/>
    <property type="project" value="UniProtKB-KW"/>
</dbReference>
<accession>A0A6L2JC10</accession>
<gene>
    <name evidence="2" type="ORF">Tci_006220</name>
</gene>
<comment type="caution">
    <text evidence="2">The sequence shown here is derived from an EMBL/GenBank/DDBJ whole genome shotgun (WGS) entry which is preliminary data.</text>
</comment>
<dbReference type="EMBL" id="BKCJ010000555">
    <property type="protein sequence ID" value="GEU34242.1"/>
    <property type="molecule type" value="Genomic_DNA"/>
</dbReference>
<protein>
    <submittedName>
        <fullName evidence="2">RNA-directed DNA polymerase, eukaryota, reverse transcriptase zinc-binding domain protein</fullName>
    </submittedName>
</protein>
<evidence type="ECO:0000313" key="2">
    <source>
        <dbReference type="EMBL" id="GEU34242.1"/>
    </source>
</evidence>
<dbReference type="Pfam" id="PF13966">
    <property type="entry name" value="zf-RVT"/>
    <property type="match status" value="1"/>
</dbReference>
<dbReference type="InterPro" id="IPR026960">
    <property type="entry name" value="RVT-Znf"/>
</dbReference>
<name>A0A6L2JC10_TANCI</name>
<dbReference type="PANTHER" id="PTHR33116">
    <property type="entry name" value="REVERSE TRANSCRIPTASE ZINC-BINDING DOMAIN-CONTAINING PROTEIN-RELATED-RELATED"/>
    <property type="match status" value="1"/>
</dbReference>
<keyword evidence="2" id="KW-0548">Nucleotidyltransferase</keyword>
<reference evidence="2" key="1">
    <citation type="journal article" date="2019" name="Sci. Rep.">
        <title>Draft genome of Tanacetum cinerariifolium, the natural source of mosquito coil.</title>
        <authorList>
            <person name="Yamashiro T."/>
            <person name="Shiraishi A."/>
            <person name="Satake H."/>
            <person name="Nakayama K."/>
        </authorList>
    </citation>
    <scope>NUCLEOTIDE SEQUENCE</scope>
</reference>
<keyword evidence="2" id="KW-0808">Transferase</keyword>
<sequence>MLPTRLYLSPKGVDISSILFPLCDASVESSSHLFFSCPLVCQMRSKVSRWWELDDSVLHSYDEWLTWFNNIRLSKNLKIVFEGEWSDDNLGNLVRILKCFYLASGLKINLQKSQVLGVGVHRDVVNHGASLIGCDVMHTPFTYLGVTVGDHMTRNSAWASIIQKIQARLSKWKSKTLSVGGRLTLSKSVLGVAPLYTMSIYKAPKGVLHVMESIRSKFFNGDDPSKRKITWIAWEKVLASKKNGGLGVSSLHALNRALLLNWVWRFLSQDGSIWSRVINAIYGSSLASHSVKFSSPWCSILREVQVLSAKGFDFVSHCKKRVGNGHNIRFWLDTWLLDMPLSIRFPRMFALERVKQISVAAKWGASSFDASFRRRIQDGIERQQWMDLLSILYDLLLPSSSEATRWVKFIPIKINIFVWRVRLDRLPTRCNLLNRCVIMESSLCPLCGLVPEDSLHVFFGCDLAKTIFHRICHWWDLHWADVSSFA</sequence>
<organism evidence="2">
    <name type="scientific">Tanacetum cinerariifolium</name>
    <name type="common">Dalmatian daisy</name>
    <name type="synonym">Chrysanthemum cinerariifolium</name>
    <dbReference type="NCBI Taxonomy" id="118510"/>
    <lineage>
        <taxon>Eukaryota</taxon>
        <taxon>Viridiplantae</taxon>
        <taxon>Streptophyta</taxon>
        <taxon>Embryophyta</taxon>
        <taxon>Tracheophyta</taxon>
        <taxon>Spermatophyta</taxon>
        <taxon>Magnoliopsida</taxon>
        <taxon>eudicotyledons</taxon>
        <taxon>Gunneridae</taxon>
        <taxon>Pentapetalae</taxon>
        <taxon>asterids</taxon>
        <taxon>campanulids</taxon>
        <taxon>Asterales</taxon>
        <taxon>Asteraceae</taxon>
        <taxon>Asteroideae</taxon>
        <taxon>Anthemideae</taxon>
        <taxon>Anthemidinae</taxon>
        <taxon>Tanacetum</taxon>
    </lineage>
</organism>
<keyword evidence="2" id="KW-0695">RNA-directed DNA polymerase</keyword>
<proteinExistence type="predicted"/>